<feature type="domain" description="DZIP3-like HEPN" evidence="3">
    <location>
        <begin position="75"/>
        <end position="195"/>
    </location>
</feature>
<dbReference type="PANTHER" id="PTHR45916">
    <property type="entry name" value="STRUCTURAL MAINTENANCE OF CHROMOSOMES PROTEIN 5"/>
    <property type="match status" value="1"/>
</dbReference>
<sequence>MASSCIEPYASCLETTHFARICRIVVDVFRDILWQVLTKEVTPADLPIQVQNYQNKLKCLDGKIKTWLVGISHSSSEIPSAEKFDVSSLYTLIRNLCITIPTPTTQWGYPPPAGGITLGDDIERVREFRNNLYGHATQAKIDAAYFNNICSDIIDVVSRFDVYFKAYCKSMKCDFKSDIQTILTCSMDKTLEDKYIEKLKKIDVLVDDVEEQVDNAGNAVRSVLDKFNELTQQVTKASQNSRDAKQDVDIALQEINKVNRDVGSVKVVVDEVYQKAGDAKRNVENMQQDLINFNQDVSKTNQEVVNVNQKIGSISQKVCEVMDNVSDVRKEVGYVRQEVGSIKQEVTNVKQDVTNVTHTCLDVKQDVVYVKQEVGIIKQEVGSAHQEVGNVKQQVGNLYRKAVDVKQNVGNVNQQVGDVKDAIGNVAKHVGDVKQHLQFLPNDAGVKQQICDINTNLEILHNKVDVLKKGKMFDKLSVYCPHRVTLTFCRV</sequence>
<comment type="caution">
    <text evidence="4">The sequence shown here is derived from an EMBL/GenBank/DDBJ whole genome shotgun (WGS) entry which is preliminary data.</text>
</comment>
<evidence type="ECO:0000313" key="5">
    <source>
        <dbReference type="Proteomes" id="UP001634394"/>
    </source>
</evidence>
<gene>
    <name evidence="4" type="ORF">ACJMK2_029280</name>
</gene>
<proteinExistence type="predicted"/>
<dbReference type="AlphaFoldDB" id="A0ABD3X9P2"/>
<name>A0ABD3X9P2_SINWO</name>
<dbReference type="PANTHER" id="PTHR45916:SF1">
    <property type="entry name" value="STRUCTURAL MAINTENANCE OF CHROMOSOMES PROTEIN 5"/>
    <property type="match status" value="1"/>
</dbReference>
<evidence type="ECO:0000313" key="4">
    <source>
        <dbReference type="EMBL" id="KAL3882979.1"/>
    </source>
</evidence>
<dbReference type="EMBL" id="JBJQND010000003">
    <property type="protein sequence ID" value="KAL3882979.1"/>
    <property type="molecule type" value="Genomic_DNA"/>
</dbReference>
<dbReference type="SUPFAM" id="SSF57997">
    <property type="entry name" value="Tropomyosin"/>
    <property type="match status" value="1"/>
</dbReference>
<keyword evidence="1 2" id="KW-0175">Coiled coil</keyword>
<reference evidence="4 5" key="1">
    <citation type="submission" date="2024-11" db="EMBL/GenBank/DDBJ databases">
        <title>Chromosome-level genome assembly of the freshwater bivalve Anodonta woodiana.</title>
        <authorList>
            <person name="Chen X."/>
        </authorList>
    </citation>
    <scope>NUCLEOTIDE SEQUENCE [LARGE SCALE GENOMIC DNA]</scope>
    <source>
        <strain evidence="4">MN2024</strain>
        <tissue evidence="4">Gills</tissue>
    </source>
</reference>
<dbReference type="Proteomes" id="UP001634394">
    <property type="component" value="Unassembled WGS sequence"/>
</dbReference>
<keyword evidence="5" id="KW-1185">Reference proteome</keyword>
<evidence type="ECO:0000256" key="2">
    <source>
        <dbReference type="SAM" id="Coils"/>
    </source>
</evidence>
<dbReference type="InterPro" id="IPR041249">
    <property type="entry name" value="HEPN_DZIP3"/>
</dbReference>
<evidence type="ECO:0000259" key="3">
    <source>
        <dbReference type="Pfam" id="PF18738"/>
    </source>
</evidence>
<dbReference type="Pfam" id="PF18738">
    <property type="entry name" value="HEPN_DZIP3"/>
    <property type="match status" value="1"/>
</dbReference>
<accession>A0ABD3X9P2</accession>
<organism evidence="4 5">
    <name type="scientific">Sinanodonta woodiana</name>
    <name type="common">Chinese pond mussel</name>
    <name type="synonym">Anodonta woodiana</name>
    <dbReference type="NCBI Taxonomy" id="1069815"/>
    <lineage>
        <taxon>Eukaryota</taxon>
        <taxon>Metazoa</taxon>
        <taxon>Spiralia</taxon>
        <taxon>Lophotrochozoa</taxon>
        <taxon>Mollusca</taxon>
        <taxon>Bivalvia</taxon>
        <taxon>Autobranchia</taxon>
        <taxon>Heteroconchia</taxon>
        <taxon>Palaeoheterodonta</taxon>
        <taxon>Unionida</taxon>
        <taxon>Unionoidea</taxon>
        <taxon>Unionidae</taxon>
        <taxon>Unioninae</taxon>
        <taxon>Sinanodonta</taxon>
    </lineage>
</organism>
<dbReference type="SUPFAM" id="SSF58100">
    <property type="entry name" value="Bacterial hemolysins"/>
    <property type="match status" value="1"/>
</dbReference>
<feature type="coiled-coil region" evidence="2">
    <location>
        <begin position="227"/>
        <end position="303"/>
    </location>
</feature>
<evidence type="ECO:0000256" key="1">
    <source>
        <dbReference type="ARBA" id="ARBA00023054"/>
    </source>
</evidence>
<dbReference type="Gene3D" id="1.10.287.950">
    <property type="entry name" value="Methyl-accepting chemotaxis protein"/>
    <property type="match status" value="2"/>
</dbReference>
<protein>
    <recommendedName>
        <fullName evidence="3">DZIP3-like HEPN domain-containing protein</fullName>
    </recommendedName>
</protein>